<feature type="region of interest" description="Disordered" evidence="1">
    <location>
        <begin position="148"/>
        <end position="167"/>
    </location>
</feature>
<evidence type="ECO:0000256" key="1">
    <source>
        <dbReference type="SAM" id="MobiDB-lite"/>
    </source>
</evidence>
<accession>A0A6A6VGX0</accession>
<dbReference type="AlphaFoldDB" id="A0A6A6VGX0"/>
<feature type="transmembrane region" description="Helical" evidence="2">
    <location>
        <begin position="77"/>
        <end position="98"/>
    </location>
</feature>
<keyword evidence="2" id="KW-1133">Transmembrane helix</keyword>
<keyword evidence="4" id="KW-1185">Reference proteome</keyword>
<feature type="compositionally biased region" description="Low complexity" evidence="1">
    <location>
        <begin position="216"/>
        <end position="230"/>
    </location>
</feature>
<reference evidence="3" key="1">
    <citation type="journal article" date="2020" name="Stud. Mycol.">
        <title>101 Dothideomycetes genomes: a test case for predicting lifestyles and emergence of pathogens.</title>
        <authorList>
            <person name="Haridas S."/>
            <person name="Albert R."/>
            <person name="Binder M."/>
            <person name="Bloem J."/>
            <person name="Labutti K."/>
            <person name="Salamov A."/>
            <person name="Andreopoulos B."/>
            <person name="Baker S."/>
            <person name="Barry K."/>
            <person name="Bills G."/>
            <person name="Bluhm B."/>
            <person name="Cannon C."/>
            <person name="Castanera R."/>
            <person name="Culley D."/>
            <person name="Daum C."/>
            <person name="Ezra D."/>
            <person name="Gonzalez J."/>
            <person name="Henrissat B."/>
            <person name="Kuo A."/>
            <person name="Liang C."/>
            <person name="Lipzen A."/>
            <person name="Lutzoni F."/>
            <person name="Magnuson J."/>
            <person name="Mondo S."/>
            <person name="Nolan M."/>
            <person name="Ohm R."/>
            <person name="Pangilinan J."/>
            <person name="Park H.-J."/>
            <person name="Ramirez L."/>
            <person name="Alfaro M."/>
            <person name="Sun H."/>
            <person name="Tritt A."/>
            <person name="Yoshinaga Y."/>
            <person name="Zwiers L.-H."/>
            <person name="Turgeon B."/>
            <person name="Goodwin S."/>
            <person name="Spatafora J."/>
            <person name="Crous P."/>
            <person name="Grigoriev I."/>
        </authorList>
    </citation>
    <scope>NUCLEOTIDE SEQUENCE</scope>
    <source>
        <strain evidence="3">CBS 119925</strain>
    </source>
</reference>
<feature type="compositionally biased region" description="Low complexity" evidence="1">
    <location>
        <begin position="30"/>
        <end position="44"/>
    </location>
</feature>
<dbReference type="Proteomes" id="UP000799440">
    <property type="component" value="Unassembled WGS sequence"/>
</dbReference>
<evidence type="ECO:0000313" key="4">
    <source>
        <dbReference type="Proteomes" id="UP000799440"/>
    </source>
</evidence>
<dbReference type="EMBL" id="MU006565">
    <property type="protein sequence ID" value="KAF2749858.1"/>
    <property type="molecule type" value="Genomic_DNA"/>
</dbReference>
<sequence length="230" mass="25401">MASTSDTLITIPTTATTSFVTSYLEANRSSSLVPSSNSTTSSITIQPTVDPRPPPSIFEITPHDPDDPDRQRKEGVFNYYFLILAGFGCLIAIGLWWIRRRRKRRKLMLRLSGQNALAQDLDGWSNTRRWMRGFWRAEQPAIVRPEEGLNEHGEAPPPYQPTAPSVTEVSPAAIQDLSNGLTLPERVLSTRRAEAIQPPQYEELHNPNASTRLRPAAGSSHGGARSSQGG</sequence>
<feature type="region of interest" description="Disordered" evidence="1">
    <location>
        <begin position="30"/>
        <end position="69"/>
    </location>
</feature>
<keyword evidence="2" id="KW-0812">Transmembrane</keyword>
<evidence type="ECO:0000313" key="3">
    <source>
        <dbReference type="EMBL" id="KAF2749858.1"/>
    </source>
</evidence>
<name>A0A6A6VGX0_9PLEO</name>
<gene>
    <name evidence="3" type="ORF">M011DRAFT_278682</name>
</gene>
<dbReference type="OrthoDB" id="4775599at2759"/>
<keyword evidence="2" id="KW-0472">Membrane</keyword>
<feature type="region of interest" description="Disordered" evidence="1">
    <location>
        <begin position="189"/>
        <end position="230"/>
    </location>
</feature>
<proteinExistence type="predicted"/>
<evidence type="ECO:0000256" key="2">
    <source>
        <dbReference type="SAM" id="Phobius"/>
    </source>
</evidence>
<protein>
    <submittedName>
        <fullName evidence="3">Uncharacterized protein</fullName>
    </submittedName>
</protein>
<dbReference type="NCBIfam" id="TIGR01167">
    <property type="entry name" value="LPXTG_anchor"/>
    <property type="match status" value="1"/>
</dbReference>
<organism evidence="3 4">
    <name type="scientific">Sporormia fimetaria CBS 119925</name>
    <dbReference type="NCBI Taxonomy" id="1340428"/>
    <lineage>
        <taxon>Eukaryota</taxon>
        <taxon>Fungi</taxon>
        <taxon>Dikarya</taxon>
        <taxon>Ascomycota</taxon>
        <taxon>Pezizomycotina</taxon>
        <taxon>Dothideomycetes</taxon>
        <taxon>Pleosporomycetidae</taxon>
        <taxon>Pleosporales</taxon>
        <taxon>Sporormiaceae</taxon>
        <taxon>Sporormia</taxon>
    </lineage>
</organism>